<evidence type="ECO:0000256" key="1">
    <source>
        <dbReference type="ARBA" id="ARBA00004236"/>
    </source>
</evidence>
<dbReference type="PROSITE" id="PS51886">
    <property type="entry name" value="TLDC"/>
    <property type="match status" value="1"/>
</dbReference>
<evidence type="ECO:0000256" key="11">
    <source>
        <dbReference type="SAM" id="Phobius"/>
    </source>
</evidence>
<organism evidence="15 16">
    <name type="scientific">Pocillopora meandrina</name>
    <dbReference type="NCBI Taxonomy" id="46732"/>
    <lineage>
        <taxon>Eukaryota</taxon>
        <taxon>Metazoa</taxon>
        <taxon>Cnidaria</taxon>
        <taxon>Anthozoa</taxon>
        <taxon>Hexacorallia</taxon>
        <taxon>Scleractinia</taxon>
        <taxon>Astrocoeniina</taxon>
        <taxon>Pocilloporidae</taxon>
        <taxon>Pocillopora</taxon>
    </lineage>
</organism>
<feature type="disulfide bond" evidence="9">
    <location>
        <begin position="477"/>
        <end position="504"/>
    </location>
</feature>
<feature type="domain" description="Ig-like" evidence="12">
    <location>
        <begin position="176"/>
        <end position="264"/>
    </location>
</feature>
<dbReference type="InterPro" id="IPR008160">
    <property type="entry name" value="Collagen"/>
</dbReference>
<dbReference type="InterPro" id="IPR013783">
    <property type="entry name" value="Ig-like_fold"/>
</dbReference>
<dbReference type="InterPro" id="IPR007110">
    <property type="entry name" value="Ig-like_dom"/>
</dbReference>
<gene>
    <name evidence="15" type="ORF">PMEA_00030476</name>
</gene>
<dbReference type="SUPFAM" id="SSF57535">
    <property type="entry name" value="Complement control module/SCR domain"/>
    <property type="match status" value="2"/>
</dbReference>
<evidence type="ECO:0000256" key="4">
    <source>
        <dbReference type="ARBA" id="ARBA00022737"/>
    </source>
</evidence>
<evidence type="ECO:0000313" key="15">
    <source>
        <dbReference type="EMBL" id="CAH3158447.1"/>
    </source>
</evidence>
<dbReference type="SMART" id="SM00032">
    <property type="entry name" value="CCP"/>
    <property type="match status" value="2"/>
</dbReference>
<dbReference type="InterPro" id="IPR050958">
    <property type="entry name" value="Cell_Adh-Cytoskel_Orgn"/>
</dbReference>
<dbReference type="GO" id="GO:0050808">
    <property type="term" value="P:synapse organization"/>
    <property type="evidence" value="ECO:0007669"/>
    <property type="project" value="TreeGrafter"/>
</dbReference>
<dbReference type="Gene3D" id="2.60.40.10">
    <property type="entry name" value="Immunoglobulins"/>
    <property type="match status" value="3"/>
</dbReference>
<dbReference type="InterPro" id="IPR000436">
    <property type="entry name" value="Sushi_SCR_CCP_dom"/>
</dbReference>
<keyword evidence="9" id="KW-0768">Sushi</keyword>
<keyword evidence="8" id="KW-0393">Immunoglobulin domain</keyword>
<dbReference type="Pfam" id="PF07534">
    <property type="entry name" value="TLD"/>
    <property type="match status" value="1"/>
</dbReference>
<evidence type="ECO:0000256" key="2">
    <source>
        <dbReference type="ARBA" id="ARBA00022475"/>
    </source>
</evidence>
<dbReference type="Gene3D" id="2.10.70.10">
    <property type="entry name" value="Complement Module, domain 1"/>
    <property type="match status" value="2"/>
</dbReference>
<feature type="compositionally biased region" description="Low complexity" evidence="10">
    <location>
        <begin position="157"/>
        <end position="166"/>
    </location>
</feature>
<evidence type="ECO:0000256" key="5">
    <source>
        <dbReference type="ARBA" id="ARBA00023136"/>
    </source>
</evidence>
<dbReference type="GO" id="GO:0005886">
    <property type="term" value="C:plasma membrane"/>
    <property type="evidence" value="ECO:0007669"/>
    <property type="project" value="UniProtKB-SubCell"/>
</dbReference>
<proteinExistence type="predicted"/>
<accession>A0AAU9XUJ8</accession>
<feature type="domain" description="Ig-like" evidence="12">
    <location>
        <begin position="265"/>
        <end position="338"/>
    </location>
</feature>
<dbReference type="InterPro" id="IPR006571">
    <property type="entry name" value="TLDc_dom"/>
</dbReference>
<feature type="domain" description="TLDc" evidence="14">
    <location>
        <begin position="593"/>
        <end position="769"/>
    </location>
</feature>
<keyword evidence="7" id="KW-0325">Glycoprotein</keyword>
<keyword evidence="4" id="KW-0677">Repeat</keyword>
<name>A0AAU9XUJ8_9CNID</name>
<dbReference type="InterPro" id="IPR035976">
    <property type="entry name" value="Sushi/SCR/CCP_sf"/>
</dbReference>
<dbReference type="GO" id="GO:0030424">
    <property type="term" value="C:axon"/>
    <property type="evidence" value="ECO:0007669"/>
    <property type="project" value="TreeGrafter"/>
</dbReference>
<dbReference type="CDD" id="cd00096">
    <property type="entry name" value="Ig"/>
    <property type="match status" value="1"/>
</dbReference>
<keyword evidence="2" id="KW-1003">Cell membrane</keyword>
<dbReference type="SMART" id="SM00584">
    <property type="entry name" value="TLDc"/>
    <property type="match status" value="1"/>
</dbReference>
<keyword evidence="5 11" id="KW-0472">Membrane</keyword>
<dbReference type="Pfam" id="PF00084">
    <property type="entry name" value="Sushi"/>
    <property type="match status" value="2"/>
</dbReference>
<dbReference type="InterPro" id="IPR003599">
    <property type="entry name" value="Ig_sub"/>
</dbReference>
<evidence type="ECO:0000256" key="8">
    <source>
        <dbReference type="ARBA" id="ARBA00023319"/>
    </source>
</evidence>
<dbReference type="CDD" id="cd00033">
    <property type="entry name" value="CCP"/>
    <property type="match status" value="2"/>
</dbReference>
<dbReference type="PROSITE" id="PS50923">
    <property type="entry name" value="SUSHI"/>
    <property type="match status" value="2"/>
</dbReference>
<evidence type="ECO:0000256" key="9">
    <source>
        <dbReference type="PROSITE-ProRule" id="PRU00302"/>
    </source>
</evidence>
<protein>
    <submittedName>
        <fullName evidence="15">Uncharacterized protein</fullName>
    </submittedName>
</protein>
<feature type="compositionally biased region" description="Basic residues" evidence="10">
    <location>
        <begin position="119"/>
        <end position="133"/>
    </location>
</feature>
<dbReference type="Pfam" id="PF01391">
    <property type="entry name" value="Collagen"/>
    <property type="match status" value="1"/>
</dbReference>
<reference evidence="15 16" key="1">
    <citation type="submission" date="2022-05" db="EMBL/GenBank/DDBJ databases">
        <authorList>
            <consortium name="Genoscope - CEA"/>
            <person name="William W."/>
        </authorList>
    </citation>
    <scope>NUCLEOTIDE SEQUENCE [LARGE SCALE GENOMIC DNA]</scope>
</reference>
<dbReference type="SUPFAM" id="SSF48726">
    <property type="entry name" value="Immunoglobulin"/>
    <property type="match status" value="3"/>
</dbReference>
<dbReference type="GO" id="GO:0008046">
    <property type="term" value="F:axon guidance receptor activity"/>
    <property type="evidence" value="ECO:0007669"/>
    <property type="project" value="TreeGrafter"/>
</dbReference>
<feature type="region of interest" description="Disordered" evidence="10">
    <location>
        <begin position="118"/>
        <end position="199"/>
    </location>
</feature>
<keyword evidence="11" id="KW-1133">Transmembrane helix</keyword>
<evidence type="ECO:0000259" key="12">
    <source>
        <dbReference type="PROSITE" id="PS50835"/>
    </source>
</evidence>
<dbReference type="PROSITE" id="PS50835">
    <property type="entry name" value="IG_LIKE"/>
    <property type="match status" value="3"/>
</dbReference>
<evidence type="ECO:0000256" key="10">
    <source>
        <dbReference type="SAM" id="MobiDB-lite"/>
    </source>
</evidence>
<evidence type="ECO:0000259" key="14">
    <source>
        <dbReference type="PROSITE" id="PS51886"/>
    </source>
</evidence>
<feature type="domain" description="Sushi" evidence="13">
    <location>
        <begin position="527"/>
        <end position="584"/>
    </location>
</feature>
<evidence type="ECO:0000256" key="7">
    <source>
        <dbReference type="ARBA" id="ARBA00023180"/>
    </source>
</evidence>
<evidence type="ECO:0000256" key="6">
    <source>
        <dbReference type="ARBA" id="ARBA00023157"/>
    </source>
</evidence>
<feature type="transmembrane region" description="Helical" evidence="11">
    <location>
        <begin position="12"/>
        <end position="33"/>
    </location>
</feature>
<evidence type="ECO:0000259" key="13">
    <source>
        <dbReference type="PROSITE" id="PS50923"/>
    </source>
</evidence>
<comment type="caution">
    <text evidence="15">The sequence shown here is derived from an EMBL/GenBank/DDBJ whole genome shotgun (WGS) entry which is preliminary data.</text>
</comment>
<dbReference type="AlphaFoldDB" id="A0AAU9XUJ8"/>
<evidence type="ECO:0000313" key="16">
    <source>
        <dbReference type="Proteomes" id="UP001159428"/>
    </source>
</evidence>
<comment type="caution">
    <text evidence="9">Lacks conserved residue(s) required for the propagation of feature annotation.</text>
</comment>
<dbReference type="SMART" id="SM00409">
    <property type="entry name" value="IG"/>
    <property type="match status" value="3"/>
</dbReference>
<keyword evidence="3" id="KW-0732">Signal</keyword>
<dbReference type="Proteomes" id="UP001159428">
    <property type="component" value="Unassembled WGS sequence"/>
</dbReference>
<dbReference type="InterPro" id="IPR036179">
    <property type="entry name" value="Ig-like_dom_sf"/>
</dbReference>
<sequence>MEAVKTPRRNSFLTVAVTLNILFSAVSIAFLIYKVRVLEEHVLQLQDDQRYHAEATKENERADLTHRNKRAVESLGMPKSCSSCHDACVHLFGLGASAKVTTKISNDTDQEVICLRGARGPKGKEGRRGRRGRPGYIGKAGKKGPHGERGPPGPRGRPGNAFPGNNSKFLEDIDIPGIEKKPPPSLTAKEGRKVSLPCSPNGYPKPEITWYKDGQKMDSRLYNKETGELTFSSIQFSDRGLYKCEARNFLGVESATVKVVVEITPRFVEKPETYHTAYETWETTLSCNIFGFPPPKIQWTRSFKKPVTVDRHVVAGNDLVIKDIRLEDRGPFMCRGENHLGHVYALIVLVVKPVVPPAITTAPSSVVKVTKVHNSFTLQCAARGSPVPSLEWSKDGVIISTNTTVKTEDEVKGKLVISSFGPSDQGVYKCFFKNFDNGTAEISTTVELVGCGEPHVPMNGYKVGKNYWAGEMVIFACDTGYHLEGPTNRLCLENGTWSNVVPTCKKKKLILLLKLKRHVLFLSSGNCLCDEPAPLENGYRIGNEFWEEKKVTYKCNEGYHLRGPHVRVCDKNGNWTGEDPTCEGPVFEHSEILLNNTKYWELLKGWLGPVSTLPAKWSLCYRATDHGWSSSTFHSQCNSLGPSVTFIRVGEYIFGAYTDRNWHSGSSYTDSTWSFIFSFKNGYGLEPFKLHVKNSGNAMYGKSGYGPTFGGGHDIYIANSAGSNTNSYTNLGHTYVPPAGYKYSASDTRSLLAGTYNFQPHEVEVFYQTHKN</sequence>
<feature type="disulfide bond" evidence="9">
    <location>
        <begin position="555"/>
        <end position="582"/>
    </location>
</feature>
<dbReference type="EMBL" id="CALNXJ010000067">
    <property type="protein sequence ID" value="CAH3158447.1"/>
    <property type="molecule type" value="Genomic_DNA"/>
</dbReference>
<dbReference type="PANTHER" id="PTHR45080:SF8">
    <property type="entry name" value="IG-LIKE DOMAIN-CONTAINING PROTEIN"/>
    <property type="match status" value="1"/>
</dbReference>
<dbReference type="PANTHER" id="PTHR45080">
    <property type="entry name" value="CONTACTIN 5"/>
    <property type="match status" value="1"/>
</dbReference>
<keyword evidence="6 9" id="KW-1015">Disulfide bond</keyword>
<keyword evidence="16" id="KW-1185">Reference proteome</keyword>
<comment type="subcellular location">
    <subcellularLocation>
        <location evidence="1">Cell membrane</location>
    </subcellularLocation>
</comment>
<keyword evidence="11" id="KW-0812">Transmembrane</keyword>
<feature type="domain" description="Sushi" evidence="13">
    <location>
        <begin position="449"/>
        <end position="506"/>
    </location>
</feature>
<dbReference type="InterPro" id="IPR003598">
    <property type="entry name" value="Ig_sub2"/>
</dbReference>
<dbReference type="GO" id="GO:0007156">
    <property type="term" value="P:homophilic cell adhesion via plasma membrane adhesion molecules"/>
    <property type="evidence" value="ECO:0007669"/>
    <property type="project" value="TreeGrafter"/>
</dbReference>
<feature type="domain" description="Ig-like" evidence="12">
    <location>
        <begin position="357"/>
        <end position="447"/>
    </location>
</feature>
<dbReference type="FunFam" id="2.60.40.10:FF:000005">
    <property type="entry name" value="Neuronal cell adhesion molecule"/>
    <property type="match status" value="1"/>
</dbReference>
<dbReference type="GO" id="GO:0043025">
    <property type="term" value="C:neuronal cell body"/>
    <property type="evidence" value="ECO:0007669"/>
    <property type="project" value="TreeGrafter"/>
</dbReference>
<dbReference type="Pfam" id="PF13927">
    <property type="entry name" value="Ig_3"/>
    <property type="match status" value="3"/>
</dbReference>
<dbReference type="FunFam" id="2.10.70.10:FF:000011">
    <property type="entry name" value="CUB and sushi domain-containing protein 3 isoform A"/>
    <property type="match status" value="1"/>
</dbReference>
<evidence type="ECO:0000256" key="3">
    <source>
        <dbReference type="ARBA" id="ARBA00022729"/>
    </source>
</evidence>
<dbReference type="SMART" id="SM00408">
    <property type="entry name" value="IGc2"/>
    <property type="match status" value="3"/>
</dbReference>